<evidence type="ECO:0000313" key="4">
    <source>
        <dbReference type="Proteomes" id="UP000449906"/>
    </source>
</evidence>
<name>A0A0A1DQ60_NOCSI</name>
<organism evidence="1 3">
    <name type="scientific">Nocardioides simplex</name>
    <name type="common">Arthrobacter simplex</name>
    <dbReference type="NCBI Taxonomy" id="2045"/>
    <lineage>
        <taxon>Bacteria</taxon>
        <taxon>Bacillati</taxon>
        <taxon>Actinomycetota</taxon>
        <taxon>Actinomycetes</taxon>
        <taxon>Propionibacteriales</taxon>
        <taxon>Nocardioidaceae</taxon>
        <taxon>Pimelobacter</taxon>
    </lineage>
</organism>
<dbReference type="GeneID" id="96611446"/>
<dbReference type="Proteomes" id="UP000030300">
    <property type="component" value="Chromosome"/>
</dbReference>
<sequence>MPSPLENPEDPSRPPGAIRRVVDLVVASLSGQIDEPYVLVLRSAYSTQYSGPFPDGLSALCAMEEELRANEGLPEEERVEVAMAPLVPWRLAPTFYDAP</sequence>
<dbReference type="STRING" id="2045.KR76_21935"/>
<accession>A0A0A1DQ60</accession>
<reference evidence="2 4" key="2">
    <citation type="submission" date="2019-09" db="EMBL/GenBank/DDBJ databases">
        <title>Pimelobacter sp. isolated from Paulinella.</title>
        <authorList>
            <person name="Jeong S.E."/>
        </authorList>
    </citation>
    <scope>NUCLEOTIDE SEQUENCE [LARGE SCALE GENOMIC DNA]</scope>
    <source>
        <strain evidence="2 4">Pch-N</strain>
    </source>
</reference>
<dbReference type="Proteomes" id="UP000449906">
    <property type="component" value="Unassembled WGS sequence"/>
</dbReference>
<protein>
    <submittedName>
        <fullName evidence="1">Uncharacterized protein</fullName>
    </submittedName>
</protein>
<proteinExistence type="predicted"/>
<dbReference type="EMBL" id="WBVM01000001">
    <property type="protein sequence ID" value="KAB2812099.1"/>
    <property type="molecule type" value="Genomic_DNA"/>
</dbReference>
<dbReference type="EMBL" id="CP009896">
    <property type="protein sequence ID" value="AIY18772.1"/>
    <property type="molecule type" value="Genomic_DNA"/>
</dbReference>
<evidence type="ECO:0000313" key="3">
    <source>
        <dbReference type="Proteomes" id="UP000030300"/>
    </source>
</evidence>
<gene>
    <name evidence="2" type="ORF">F9L07_09765</name>
    <name evidence="1" type="ORF">KR76_21935</name>
</gene>
<dbReference type="AlphaFoldDB" id="A0A0A1DQ60"/>
<dbReference type="RefSeq" id="WP_038681343.1">
    <property type="nucleotide sequence ID" value="NZ_BJMC01000011.1"/>
</dbReference>
<reference evidence="1 3" key="1">
    <citation type="journal article" date="2015" name="Genome Announc.">
        <title>Complete Genome Sequence of Steroid-Transforming Nocardioides simplex VKM Ac-2033D.</title>
        <authorList>
            <person name="Shtratnikova V.Y."/>
            <person name="Schelkunov M.I."/>
            <person name="Pekov Y.A."/>
            <person name="Fokina V.V."/>
            <person name="Logacheva M.D."/>
            <person name="Sokolov S.L."/>
            <person name="Bragin E.Y."/>
            <person name="Ashapkin V.V."/>
            <person name="Donova M.V."/>
        </authorList>
    </citation>
    <scope>NUCLEOTIDE SEQUENCE [LARGE SCALE GENOMIC DNA]</scope>
    <source>
        <strain evidence="1 3">VKM Ac-2033D</strain>
    </source>
</reference>
<evidence type="ECO:0000313" key="1">
    <source>
        <dbReference type="EMBL" id="AIY18772.1"/>
    </source>
</evidence>
<dbReference type="HOGENOM" id="CLU_2317430_0_0_11"/>
<keyword evidence="3" id="KW-1185">Reference proteome</keyword>
<dbReference type="KEGG" id="psim:KR76_21935"/>
<evidence type="ECO:0000313" key="2">
    <source>
        <dbReference type="EMBL" id="KAB2812099.1"/>
    </source>
</evidence>